<accession>A0AAU7W5X0</accession>
<dbReference type="PANTHER" id="PTHR24421">
    <property type="entry name" value="NITRATE/NITRITE SENSOR PROTEIN NARX-RELATED"/>
    <property type="match status" value="1"/>
</dbReference>
<dbReference type="InterPro" id="IPR050482">
    <property type="entry name" value="Sensor_HK_TwoCompSys"/>
</dbReference>
<evidence type="ECO:0000313" key="6">
    <source>
        <dbReference type="EMBL" id="XBX81160.1"/>
    </source>
</evidence>
<keyword evidence="4" id="KW-0472">Membrane</keyword>
<feature type="transmembrane region" description="Helical" evidence="4">
    <location>
        <begin position="65"/>
        <end position="85"/>
    </location>
</feature>
<sequence>MKRIRKERDRVLRRVARTAGLTGTAATLACLAVPGTLSGWLLTFALLVAVAVGLLVHLANEQGSLLLSAGVVAGSIAEIVLIGAGPGSDPVAMVAISATAGVTAASTAIPLVVRPRGGLIVAALAAAVLLTLWVLAALGGLAAAPLLAGIAGWASSAALGRWLDRAIERTGERIAEVGRAHEAERLASELEAQQRQDARVLHDTVLATLSLLAHSGVGVGPGALRQQAGDDARLLRLLRLGAPLDPGVDALFSPDTGADELGTTFESVRQRFSRMGLDVNWHGAGQLALPRDTLDALLGALGECLENVRRHAGVNEADVTVTDDEHTVRAMVSDAGAGFTPEAVDPARLGFAESVVGRLQAVGGRARVFSSPGAGTTVMLEVPKP</sequence>
<reference evidence="6" key="1">
    <citation type="submission" date="2024-05" db="EMBL/GenBank/DDBJ databases">
        <authorList>
            <person name="Yu L."/>
        </authorList>
    </citation>
    <scope>NUCLEOTIDE SEQUENCE</scope>
    <source>
        <strain evidence="6">G08B096</strain>
    </source>
</reference>
<dbReference type="PANTHER" id="PTHR24421:SF61">
    <property type="entry name" value="OXYGEN SENSOR HISTIDINE KINASE NREB"/>
    <property type="match status" value="1"/>
</dbReference>
<evidence type="ECO:0000256" key="2">
    <source>
        <dbReference type="ARBA" id="ARBA00022777"/>
    </source>
</evidence>
<keyword evidence="4" id="KW-1133">Transmembrane helix</keyword>
<keyword evidence="3" id="KW-0902">Two-component regulatory system</keyword>
<keyword evidence="6" id="KW-0067">ATP-binding</keyword>
<gene>
    <name evidence="6" type="ORF">ABIQ69_11135</name>
</gene>
<feature type="domain" description="Histidine kinase/HSP90-like ATPase" evidence="5">
    <location>
        <begin position="297"/>
        <end position="384"/>
    </location>
</feature>
<dbReference type="Pfam" id="PF02518">
    <property type="entry name" value="HATPase_c"/>
    <property type="match status" value="1"/>
</dbReference>
<evidence type="ECO:0000256" key="1">
    <source>
        <dbReference type="ARBA" id="ARBA00022679"/>
    </source>
</evidence>
<dbReference type="EMBL" id="CP158374">
    <property type="protein sequence ID" value="XBX81160.1"/>
    <property type="molecule type" value="Genomic_DNA"/>
</dbReference>
<feature type="transmembrane region" description="Helical" evidence="4">
    <location>
        <begin position="91"/>
        <end position="112"/>
    </location>
</feature>
<feature type="transmembrane region" description="Helical" evidence="4">
    <location>
        <begin position="40"/>
        <end position="58"/>
    </location>
</feature>
<dbReference type="InterPro" id="IPR036890">
    <property type="entry name" value="HATPase_C_sf"/>
</dbReference>
<keyword evidence="6" id="KW-0547">Nucleotide-binding</keyword>
<dbReference type="Gene3D" id="3.30.565.10">
    <property type="entry name" value="Histidine kinase-like ATPase, C-terminal domain"/>
    <property type="match status" value="1"/>
</dbReference>
<keyword evidence="1" id="KW-0808">Transferase</keyword>
<dbReference type="RefSeq" id="WP_350347183.1">
    <property type="nucleotide sequence ID" value="NZ_CP158374.1"/>
</dbReference>
<dbReference type="GO" id="GO:0000160">
    <property type="term" value="P:phosphorelay signal transduction system"/>
    <property type="evidence" value="ECO:0007669"/>
    <property type="project" value="UniProtKB-KW"/>
</dbReference>
<protein>
    <submittedName>
        <fullName evidence="6">ATP-binding protein</fullName>
    </submittedName>
</protein>
<feature type="transmembrane region" description="Helical" evidence="4">
    <location>
        <begin position="15"/>
        <end position="34"/>
    </location>
</feature>
<dbReference type="GO" id="GO:0005524">
    <property type="term" value="F:ATP binding"/>
    <property type="evidence" value="ECO:0007669"/>
    <property type="project" value="UniProtKB-KW"/>
</dbReference>
<evidence type="ECO:0000259" key="5">
    <source>
        <dbReference type="Pfam" id="PF02518"/>
    </source>
</evidence>
<organism evidence="6">
    <name type="scientific">Agromyces sp. G08B096</name>
    <dbReference type="NCBI Taxonomy" id="3156399"/>
    <lineage>
        <taxon>Bacteria</taxon>
        <taxon>Bacillati</taxon>
        <taxon>Actinomycetota</taxon>
        <taxon>Actinomycetes</taxon>
        <taxon>Micrococcales</taxon>
        <taxon>Microbacteriaceae</taxon>
        <taxon>Agromyces</taxon>
    </lineage>
</organism>
<keyword evidence="2" id="KW-0418">Kinase</keyword>
<dbReference type="PROSITE" id="PS51257">
    <property type="entry name" value="PROKAR_LIPOPROTEIN"/>
    <property type="match status" value="1"/>
</dbReference>
<proteinExistence type="predicted"/>
<dbReference type="AlphaFoldDB" id="A0AAU7W5X0"/>
<feature type="transmembrane region" description="Helical" evidence="4">
    <location>
        <begin position="119"/>
        <end position="136"/>
    </location>
</feature>
<evidence type="ECO:0000256" key="3">
    <source>
        <dbReference type="ARBA" id="ARBA00023012"/>
    </source>
</evidence>
<keyword evidence="4" id="KW-0812">Transmembrane</keyword>
<dbReference type="SUPFAM" id="SSF55874">
    <property type="entry name" value="ATPase domain of HSP90 chaperone/DNA topoisomerase II/histidine kinase"/>
    <property type="match status" value="1"/>
</dbReference>
<evidence type="ECO:0000256" key="4">
    <source>
        <dbReference type="SAM" id="Phobius"/>
    </source>
</evidence>
<name>A0AAU7W5X0_9MICO</name>
<dbReference type="CDD" id="cd16917">
    <property type="entry name" value="HATPase_UhpB-NarQ-NarX-like"/>
    <property type="match status" value="1"/>
</dbReference>
<dbReference type="GO" id="GO:0016301">
    <property type="term" value="F:kinase activity"/>
    <property type="evidence" value="ECO:0007669"/>
    <property type="project" value="UniProtKB-KW"/>
</dbReference>
<dbReference type="InterPro" id="IPR003594">
    <property type="entry name" value="HATPase_dom"/>
</dbReference>